<dbReference type="EMBL" id="LNYX01000004">
    <property type="protein sequence ID" value="KTD65911.1"/>
    <property type="molecule type" value="Genomic_DNA"/>
</dbReference>
<comment type="similarity">
    <text evidence="2 13">Belongs to the SUA5 family.</text>
</comment>
<dbReference type="GO" id="GO:0000049">
    <property type="term" value="F:tRNA binding"/>
    <property type="evidence" value="ECO:0007669"/>
    <property type="project" value="TreeGrafter"/>
</dbReference>
<dbReference type="GO" id="GO:0005524">
    <property type="term" value="F:ATP binding"/>
    <property type="evidence" value="ECO:0007669"/>
    <property type="project" value="UniProtKB-UniRule"/>
</dbReference>
<dbReference type="InterPro" id="IPR038385">
    <property type="entry name" value="Sua5/YwlC_C"/>
</dbReference>
<name>A0A0W0Z9Y4_LEGSP</name>
<dbReference type="InterPro" id="IPR010923">
    <property type="entry name" value="T(6)A37_SUA5"/>
</dbReference>
<dbReference type="Gene3D" id="3.90.870.10">
    <property type="entry name" value="DHBP synthase"/>
    <property type="match status" value="1"/>
</dbReference>
<reference evidence="16 17" key="1">
    <citation type="submission" date="2015-11" db="EMBL/GenBank/DDBJ databases">
        <title>Genomic analysis of 38 Legionella species identifies large and diverse effector repertoires.</title>
        <authorList>
            <person name="Burstein D."/>
            <person name="Amaro F."/>
            <person name="Zusman T."/>
            <person name="Lifshitz Z."/>
            <person name="Cohen O."/>
            <person name="Gilbert J.A."/>
            <person name="Pupko T."/>
            <person name="Shuman H.A."/>
            <person name="Segal G."/>
        </authorList>
    </citation>
    <scope>NUCLEOTIDE SEQUENCE [LARGE SCALE GENOMIC DNA]</scope>
    <source>
        <strain evidence="16 17">Mt.St.Helens-9</strain>
    </source>
</reference>
<comment type="function">
    <text evidence="13">Required for the formation of a threonylcarbamoyl group on adenosine at position 37 (t(6)A37) in tRNAs that read codons beginning with adenine.</text>
</comment>
<feature type="binding site" evidence="14">
    <location>
        <position position="169"/>
    </location>
    <ligand>
        <name>L-threonine</name>
        <dbReference type="ChEBI" id="CHEBI:57926"/>
    </ligand>
</feature>
<evidence type="ECO:0000256" key="6">
    <source>
        <dbReference type="ARBA" id="ARBA00022679"/>
    </source>
</evidence>
<accession>A0A0W0Z9Y4</accession>
<dbReference type="PATRIC" id="fig|452.5.peg.364"/>
<evidence type="ECO:0000256" key="12">
    <source>
        <dbReference type="ARBA" id="ARBA00048366"/>
    </source>
</evidence>
<evidence type="ECO:0000256" key="3">
    <source>
        <dbReference type="ARBA" id="ARBA00012584"/>
    </source>
</evidence>
<evidence type="ECO:0000259" key="15">
    <source>
        <dbReference type="PROSITE" id="PS51163"/>
    </source>
</evidence>
<dbReference type="FunFam" id="3.90.870.10:FF:000009">
    <property type="entry name" value="Threonylcarbamoyl-AMP synthase, putative"/>
    <property type="match status" value="1"/>
</dbReference>
<dbReference type="InterPro" id="IPR050156">
    <property type="entry name" value="TC-AMP_synthase_SUA5"/>
</dbReference>
<evidence type="ECO:0000313" key="17">
    <source>
        <dbReference type="Proteomes" id="UP000054877"/>
    </source>
</evidence>
<evidence type="ECO:0000256" key="11">
    <source>
        <dbReference type="ARBA" id="ARBA00029774"/>
    </source>
</evidence>
<dbReference type="STRING" id="452.Lspi_0330"/>
<dbReference type="GO" id="GO:0006450">
    <property type="term" value="P:regulation of translational fidelity"/>
    <property type="evidence" value="ECO:0007669"/>
    <property type="project" value="TreeGrafter"/>
</dbReference>
<dbReference type="PANTHER" id="PTHR17490">
    <property type="entry name" value="SUA5"/>
    <property type="match status" value="1"/>
</dbReference>
<feature type="binding site" evidence="14">
    <location>
        <position position="191"/>
    </location>
    <ligand>
        <name>ATP</name>
        <dbReference type="ChEBI" id="CHEBI:30616"/>
    </ligand>
</feature>
<dbReference type="PANTHER" id="PTHR17490:SF16">
    <property type="entry name" value="THREONYLCARBAMOYL-AMP SYNTHASE"/>
    <property type="match status" value="1"/>
</dbReference>
<feature type="binding site" evidence="14">
    <location>
        <position position="244"/>
    </location>
    <ligand>
        <name>ATP</name>
        <dbReference type="ChEBI" id="CHEBI:30616"/>
    </ligand>
</feature>
<dbReference type="GO" id="GO:0003725">
    <property type="term" value="F:double-stranded RNA binding"/>
    <property type="evidence" value="ECO:0007669"/>
    <property type="project" value="UniProtKB-UniRule"/>
</dbReference>
<dbReference type="InterPro" id="IPR006070">
    <property type="entry name" value="Sua5-like_dom"/>
</dbReference>
<comment type="catalytic activity">
    <reaction evidence="12 13">
        <text>L-threonine + hydrogencarbonate + ATP = L-threonylcarbamoyladenylate + diphosphate + H2O</text>
        <dbReference type="Rhea" id="RHEA:36407"/>
        <dbReference type="ChEBI" id="CHEBI:15377"/>
        <dbReference type="ChEBI" id="CHEBI:17544"/>
        <dbReference type="ChEBI" id="CHEBI:30616"/>
        <dbReference type="ChEBI" id="CHEBI:33019"/>
        <dbReference type="ChEBI" id="CHEBI:57926"/>
        <dbReference type="ChEBI" id="CHEBI:73682"/>
        <dbReference type="EC" id="2.7.7.87"/>
    </reaction>
</comment>
<keyword evidence="8 13" id="KW-0548">Nucleotidyltransferase</keyword>
<keyword evidence="5 13" id="KW-0963">Cytoplasm</keyword>
<feature type="binding site" evidence="14">
    <location>
        <position position="199"/>
    </location>
    <ligand>
        <name>ATP</name>
        <dbReference type="ChEBI" id="CHEBI:30616"/>
    </ligand>
</feature>
<dbReference type="PROSITE" id="PS51163">
    <property type="entry name" value="YRDC"/>
    <property type="match status" value="1"/>
</dbReference>
<evidence type="ECO:0000256" key="8">
    <source>
        <dbReference type="ARBA" id="ARBA00022695"/>
    </source>
</evidence>
<dbReference type="AlphaFoldDB" id="A0A0W0Z9Y4"/>
<comment type="caution">
    <text evidence="16">The sequence shown here is derived from an EMBL/GenBank/DDBJ whole genome shotgun (WGS) entry which is preliminary data.</text>
</comment>
<dbReference type="Gene3D" id="3.40.50.11030">
    <property type="entry name" value="Threonylcarbamoyl-AMP synthase, C-terminal domain"/>
    <property type="match status" value="1"/>
</dbReference>
<dbReference type="EC" id="2.7.7.87" evidence="3 13"/>
<proteinExistence type="inferred from homology"/>
<dbReference type="NCBIfam" id="TIGR00057">
    <property type="entry name" value="L-threonylcarbamoyladenylate synthase"/>
    <property type="match status" value="1"/>
</dbReference>
<feature type="binding site" evidence="14">
    <location>
        <position position="115"/>
    </location>
    <ligand>
        <name>L-threonine</name>
        <dbReference type="ChEBI" id="CHEBI:57926"/>
    </ligand>
</feature>
<feature type="binding site" evidence="14">
    <location>
        <position position="165"/>
    </location>
    <ligand>
        <name>ATP</name>
        <dbReference type="ChEBI" id="CHEBI:30616"/>
    </ligand>
</feature>
<dbReference type="SUPFAM" id="SSF55821">
    <property type="entry name" value="YrdC/RibB"/>
    <property type="match status" value="1"/>
</dbReference>
<feature type="domain" description="YrdC-like" evidence="15">
    <location>
        <begin position="61"/>
        <end position="248"/>
    </location>
</feature>
<evidence type="ECO:0000256" key="1">
    <source>
        <dbReference type="ARBA" id="ARBA00004496"/>
    </source>
</evidence>
<feature type="binding site" evidence="14">
    <location>
        <position position="83"/>
    </location>
    <ligand>
        <name>L-threonine</name>
        <dbReference type="ChEBI" id="CHEBI:57926"/>
    </ligand>
</feature>
<dbReference type="GO" id="GO:0061710">
    <property type="term" value="F:L-threonylcarbamoyladenylate synthase"/>
    <property type="evidence" value="ECO:0007669"/>
    <property type="project" value="UniProtKB-EC"/>
</dbReference>
<evidence type="ECO:0000256" key="14">
    <source>
        <dbReference type="PIRSR" id="PIRSR004930-1"/>
    </source>
</evidence>
<evidence type="ECO:0000256" key="9">
    <source>
        <dbReference type="ARBA" id="ARBA00022741"/>
    </source>
</evidence>
<keyword evidence="10 13" id="KW-0067">ATP-binding</keyword>
<evidence type="ECO:0000256" key="4">
    <source>
        <dbReference type="ARBA" id="ARBA00015492"/>
    </source>
</evidence>
<evidence type="ECO:0000256" key="5">
    <source>
        <dbReference type="ARBA" id="ARBA00022490"/>
    </source>
</evidence>
<evidence type="ECO:0000256" key="7">
    <source>
        <dbReference type="ARBA" id="ARBA00022694"/>
    </source>
</evidence>
<dbReference type="GO" id="GO:0005737">
    <property type="term" value="C:cytoplasm"/>
    <property type="evidence" value="ECO:0007669"/>
    <property type="project" value="UniProtKB-SubCell"/>
</dbReference>
<sequence length="374" mass="41933">MKINCTTHVDYLHYVLPYPFRKKNRTVFRQILVDGVLSADHRYGLKDIRFILRTAPMSTITTNVELAADRLRAGEIVAIPTETVYGLAGNAENESAIKKIYALKNRPLNHPLIMHVAHGWDISQWARDIPDYASVLMERFWPGALTLVMNCRTSVNPLVTGGQTTVALRCPSHPVAQALLSQLGKPLVAPSANPFGKISPTTAEHVRQSFAGSSLLILDGGRCDIGIESTIIAATHPEEYQVLRPGMIDEEQIQAAIPIKEQQVRQTIRAPGMLANHYQPEKPLYCFNDRKAMKRFCQQSKQACYVLSFVKDAEFSRHQGYQLPLNPRDAAFELYFQLRRADQSSATIIVLELPPETAAWHGIRERAIKAGQIR</sequence>
<dbReference type="PIRSF" id="PIRSF004930">
    <property type="entry name" value="Tln_factor_SUA5"/>
    <property type="match status" value="1"/>
</dbReference>
<feature type="binding site" evidence="14">
    <location>
        <position position="189"/>
    </location>
    <ligand>
        <name>L-threonine</name>
        <dbReference type="ChEBI" id="CHEBI:57926"/>
    </ligand>
</feature>
<protein>
    <recommendedName>
        <fullName evidence="4 13">Threonylcarbamoyl-AMP synthase</fullName>
        <shortName evidence="13">TC-AMP synthase</shortName>
        <ecNumber evidence="3 13">2.7.7.87</ecNumber>
    </recommendedName>
    <alternativeName>
        <fullName evidence="11 13">L-threonylcarbamoyladenylate synthase</fullName>
    </alternativeName>
</protein>
<dbReference type="GO" id="GO:0008033">
    <property type="term" value="P:tRNA processing"/>
    <property type="evidence" value="ECO:0007669"/>
    <property type="project" value="UniProtKB-KW"/>
</dbReference>
<organism evidence="16 17">
    <name type="scientific">Legionella spiritensis</name>
    <dbReference type="NCBI Taxonomy" id="452"/>
    <lineage>
        <taxon>Bacteria</taxon>
        <taxon>Pseudomonadati</taxon>
        <taxon>Pseudomonadota</taxon>
        <taxon>Gammaproteobacteria</taxon>
        <taxon>Legionellales</taxon>
        <taxon>Legionellaceae</taxon>
        <taxon>Legionella</taxon>
    </lineage>
</organism>
<keyword evidence="17" id="KW-1185">Reference proteome</keyword>
<evidence type="ECO:0000256" key="13">
    <source>
        <dbReference type="PIRNR" id="PIRNR004930"/>
    </source>
</evidence>
<evidence type="ECO:0000256" key="2">
    <source>
        <dbReference type="ARBA" id="ARBA00007663"/>
    </source>
</evidence>
<evidence type="ECO:0000256" key="10">
    <source>
        <dbReference type="ARBA" id="ARBA00022840"/>
    </source>
</evidence>
<dbReference type="InterPro" id="IPR017945">
    <property type="entry name" value="DHBP_synth_RibB-like_a/b_dom"/>
</dbReference>
<feature type="binding site" evidence="14">
    <location>
        <position position="278"/>
    </location>
    <ligand>
        <name>ATP</name>
        <dbReference type="ChEBI" id="CHEBI:30616"/>
    </ligand>
</feature>
<gene>
    <name evidence="16" type="ORF">Lspi_0330</name>
</gene>
<feature type="binding site" evidence="14">
    <location>
        <position position="106"/>
    </location>
    <ligand>
        <name>ATP</name>
        <dbReference type="ChEBI" id="CHEBI:30616"/>
    </ligand>
</feature>
<keyword evidence="6 13" id="KW-0808">Transferase</keyword>
<dbReference type="Pfam" id="PF03481">
    <property type="entry name" value="Sua5_C"/>
    <property type="match status" value="1"/>
</dbReference>
<keyword evidence="7 13" id="KW-0819">tRNA processing</keyword>
<keyword evidence="9 13" id="KW-0547">Nucleotide-binding</keyword>
<dbReference type="Proteomes" id="UP000054877">
    <property type="component" value="Unassembled WGS sequence"/>
</dbReference>
<feature type="binding site" evidence="14">
    <location>
        <position position="229"/>
    </location>
    <ligand>
        <name>L-threonine</name>
        <dbReference type="ChEBI" id="CHEBI:57926"/>
    </ligand>
</feature>
<dbReference type="Pfam" id="PF01300">
    <property type="entry name" value="Sua5_yciO_yrdC"/>
    <property type="match status" value="1"/>
</dbReference>
<comment type="subcellular location">
    <subcellularLocation>
        <location evidence="1 13">Cytoplasm</location>
    </subcellularLocation>
</comment>
<dbReference type="InterPro" id="IPR005145">
    <property type="entry name" value="Sua5_C"/>
</dbReference>
<evidence type="ECO:0000313" key="16">
    <source>
        <dbReference type="EMBL" id="KTD65911.1"/>
    </source>
</evidence>